<evidence type="ECO:0000256" key="2">
    <source>
        <dbReference type="PROSITE-ProRule" id="PRU00023"/>
    </source>
</evidence>
<feature type="region of interest" description="Disordered" evidence="3">
    <location>
        <begin position="1260"/>
        <end position="1367"/>
    </location>
</feature>
<feature type="region of interest" description="Disordered" evidence="3">
    <location>
        <begin position="1089"/>
        <end position="1124"/>
    </location>
</feature>
<reference evidence="6 7" key="1">
    <citation type="submission" date="2020-11" db="EMBL/GenBank/DDBJ databases">
        <title>Kefir isolates.</title>
        <authorList>
            <person name="Marcisauskas S."/>
            <person name="Kim Y."/>
            <person name="Blasche S."/>
        </authorList>
    </citation>
    <scope>NUCLEOTIDE SEQUENCE [LARGE SCALE GENOMIC DNA]</scope>
    <source>
        <strain evidence="6 7">KR</strain>
    </source>
</reference>
<dbReference type="Proteomes" id="UP000777482">
    <property type="component" value="Unassembled WGS sequence"/>
</dbReference>
<dbReference type="InterPro" id="IPR002909">
    <property type="entry name" value="IPT_dom"/>
</dbReference>
<dbReference type="GO" id="GO:0005634">
    <property type="term" value="C:nucleus"/>
    <property type="evidence" value="ECO:0007669"/>
    <property type="project" value="TreeGrafter"/>
</dbReference>
<dbReference type="Pfam" id="PF12796">
    <property type="entry name" value="Ank_2"/>
    <property type="match status" value="1"/>
</dbReference>
<accession>A0A9P6VW97</accession>
<evidence type="ECO:0000313" key="6">
    <source>
        <dbReference type="EMBL" id="KAG0657604.1"/>
    </source>
</evidence>
<feature type="compositionally biased region" description="Polar residues" evidence="3">
    <location>
        <begin position="273"/>
        <end position="308"/>
    </location>
</feature>
<dbReference type="SMART" id="SM00429">
    <property type="entry name" value="IPT"/>
    <property type="match status" value="1"/>
</dbReference>
<feature type="compositionally biased region" description="Gly residues" evidence="3">
    <location>
        <begin position="1053"/>
        <end position="1072"/>
    </location>
</feature>
<evidence type="ECO:0000259" key="5">
    <source>
        <dbReference type="SMART" id="SM00429"/>
    </source>
</evidence>
<feature type="compositionally biased region" description="Low complexity" evidence="3">
    <location>
        <begin position="1262"/>
        <end position="1279"/>
    </location>
</feature>
<feature type="region of interest" description="Disordered" evidence="3">
    <location>
        <begin position="250"/>
        <end position="354"/>
    </location>
</feature>
<feature type="compositionally biased region" description="Low complexity" evidence="3">
    <location>
        <begin position="1101"/>
        <end position="1111"/>
    </location>
</feature>
<evidence type="ECO:0000256" key="3">
    <source>
        <dbReference type="SAM" id="MobiDB-lite"/>
    </source>
</evidence>
<dbReference type="GO" id="GO:0003712">
    <property type="term" value="F:transcription coregulator activity"/>
    <property type="evidence" value="ECO:0007669"/>
    <property type="project" value="TreeGrafter"/>
</dbReference>
<feature type="compositionally biased region" description="Low complexity" evidence="3">
    <location>
        <begin position="309"/>
        <end position="322"/>
    </location>
</feature>
<feature type="repeat" description="ANK" evidence="2">
    <location>
        <begin position="1235"/>
        <end position="1261"/>
    </location>
</feature>
<feature type="compositionally biased region" description="Basic residues" evidence="3">
    <location>
        <begin position="711"/>
        <end position="722"/>
    </location>
</feature>
<organism evidence="6 7">
    <name type="scientific">Rhodotorula mucilaginosa</name>
    <name type="common">Yeast</name>
    <name type="synonym">Rhodotorula rubra</name>
    <dbReference type="NCBI Taxonomy" id="5537"/>
    <lineage>
        <taxon>Eukaryota</taxon>
        <taxon>Fungi</taxon>
        <taxon>Dikarya</taxon>
        <taxon>Basidiomycota</taxon>
        <taxon>Pucciniomycotina</taxon>
        <taxon>Microbotryomycetes</taxon>
        <taxon>Sporidiobolales</taxon>
        <taxon>Sporidiobolaceae</taxon>
        <taxon>Rhodotorula</taxon>
    </lineage>
</organism>
<protein>
    <recommendedName>
        <fullName evidence="5">IPT/TIG domain-containing protein</fullName>
    </recommendedName>
</protein>
<feature type="region of interest" description="Disordered" evidence="3">
    <location>
        <begin position="182"/>
        <end position="203"/>
    </location>
</feature>
<comment type="caution">
    <text evidence="6">The sequence shown here is derived from an EMBL/GenBank/DDBJ whole genome shotgun (WGS) entry which is preliminary data.</text>
</comment>
<feature type="region of interest" description="Disordered" evidence="3">
    <location>
        <begin position="1"/>
        <end position="53"/>
    </location>
</feature>
<feature type="compositionally biased region" description="Low complexity" evidence="3">
    <location>
        <begin position="1487"/>
        <end position="1498"/>
    </location>
</feature>
<keyword evidence="7" id="KW-1185">Reference proteome</keyword>
<dbReference type="InterPro" id="IPR036770">
    <property type="entry name" value="Ankyrin_rpt-contain_sf"/>
</dbReference>
<feature type="region of interest" description="Disordered" evidence="3">
    <location>
        <begin position="81"/>
        <end position="106"/>
    </location>
</feature>
<dbReference type="SMART" id="SM00248">
    <property type="entry name" value="ANK"/>
    <property type="match status" value="3"/>
</dbReference>
<dbReference type="InterPro" id="IPR013783">
    <property type="entry name" value="Ig-like_fold"/>
</dbReference>
<dbReference type="Pfam" id="PF25603">
    <property type="entry name" value="SPT23_MGA2_DBD"/>
    <property type="match status" value="1"/>
</dbReference>
<feature type="compositionally biased region" description="Low complexity" evidence="3">
    <location>
        <begin position="32"/>
        <end position="43"/>
    </location>
</feature>
<keyword evidence="4" id="KW-0812">Transmembrane</keyword>
<dbReference type="GO" id="GO:0006357">
    <property type="term" value="P:regulation of transcription by RNA polymerase II"/>
    <property type="evidence" value="ECO:0007669"/>
    <property type="project" value="TreeGrafter"/>
</dbReference>
<evidence type="ECO:0000256" key="4">
    <source>
        <dbReference type="SAM" id="Phobius"/>
    </source>
</evidence>
<sequence length="1649" mass="173457">MDYGQHNDRQYLHGVGGVDSPLHDLADHQFDSSSSSGSDNHSSPAESSYTATSQHDWALDGLSLDLALPWSPGAPPTLAALDPGFITSSSKPPPHESVQHTVTDSSSKETLTLTHDFWNAAPDANAAADRHLDAEAATRPTHGSLGEINSSASRNGIIQAQQTGATDSMQMDFDDVVHGDVCGPATLSSSPQPETASTTTLTSTSLAGQASLAFASTHAQTAPNGSHTSFSMPIDLLAVNAGIAPALTSVDGGAPPSGQATPERFVSPAPDSRTMSPYMTSTRATSVSQTGAPTQEPSNSNSNEQYSLRRSSAATTTRSSRASTREHSVSRASDTSASSSSAAPNQRAAGSGSSKAAATAATKAASFTSVGIVNLVARDAVLASKLIPTAAAPSGDEIVAAASGANGRGGPVPQLLVLGVPTVGAKSRVETQIKITLALVRPQQGIKREDGVVNVVGGKGKAAWISPDGGLDERAAQELERVETWTHLRLPKHLALKSKEKKSGTTGAVKPKPNQPVPDPPAESTLNLDVAVVSASDPTQRIYICSNCEQRELKRSLRRKDSKGKTFTAPIPIPDPNDPPRNEDEERQKVVVFNAQEVVDFQTGEVVLPTRVTCYCRHHKEKKGFCITYAVRDHRGHLVAEGTSPAIMITDDHKTNTSKAAAAAAAAAASAQVSAAEDSGPKRKGSKTAAASGVKGKKDKAASPPATTTSRSRRGTSGRSRRGQTESDDEQDSARKSRPYDSDARPSRKRSSNTHRSPMFAMTPLAPMTQQQQQQHQSKPPSPALTSTSFASAEPQSDGVVNAFNSALGLNGLGDTEMGTSAESAYDSRQSSVGCISTNGIDWRAGISTPPLSPGSTEPSVSDTFQSIFSGFPSPASAVQETLAVRQASSGSIPSFAIPATEPIPPSFTPSWAMQQQPQQLEPPAPPPRINRVIPGEGPVHGGIEVTVLGDNFVRDLTCVFGDNAAVPTHYWSANTLVCVLPPSANPGPVVVGIKGVPLTPDQGSGLQLFTYKDTSDRSLLELALQVVGMQMTGRIEDAAAIAMRIVANGSGNGQTGMGGGRAPNGTGGASGGATDTAALAATLESATRSAYATPTGSQASSRRSSFTRPSRPGPPTNDLSRIASGETRNFEGIVIKFLSLLDLDPSLIPGAAPSLPASQPPISLVNEQRHTLLHLATVLGFHRLVAFLLARGIALDSADRNGYTPLHFAALYGRVTITRLLLDAGANTAVRTLAGRTPLDLAIERDDIDVEELLVARGAEPSRALPSTPTPSTAGPSRHIAMYSPVSQGRQSPAADSLGRRGSAASTHSRSSFFFEAGEDDTDADTEYPSDWTVEGDSWDENDDADVDESESEDATPHPRSRLASRNASTVSLQYLLAAEAEVEIRSERHSPRIRKAALPDVDDIPLAQPVSSDTIGDASSSSWISQKLRPTAEGVSTAWEKAKATRFGVPSMQMPDVGQALQLRGTRRRRATESAVVDETDGNESTATSSSRFSASPFRDWTPAFRTPQWWHTAKAPSSPPPKYTPSDSLALGPAPEKVALEAPVAPALEKTRTTSFIAMRARVQRRLSSTSHSTGDSDTETDAGSTSFDAHRPANLAADVMLFAFWIPVLVVVLWFAYRNWEEYASPVISGLSDTLLPTRIARIFA</sequence>
<dbReference type="PROSITE" id="PS50297">
    <property type="entry name" value="ANK_REP_REGION"/>
    <property type="match status" value="2"/>
</dbReference>
<feature type="compositionally biased region" description="Basic and acidic residues" evidence="3">
    <location>
        <begin position="732"/>
        <end position="746"/>
    </location>
</feature>
<proteinExistence type="predicted"/>
<dbReference type="InterPro" id="IPR057962">
    <property type="entry name" value="SPT23_MGA2_DBD"/>
</dbReference>
<feature type="region of interest" description="Disordered" evidence="3">
    <location>
        <begin position="674"/>
        <end position="794"/>
    </location>
</feature>
<evidence type="ECO:0000256" key="1">
    <source>
        <dbReference type="ARBA" id="ARBA00023043"/>
    </source>
</evidence>
<feature type="region of interest" description="Disordered" evidence="3">
    <location>
        <begin position="495"/>
        <end position="524"/>
    </location>
</feature>
<feature type="compositionally biased region" description="Acidic residues" evidence="3">
    <location>
        <begin position="1318"/>
        <end position="1329"/>
    </location>
</feature>
<feature type="compositionally biased region" description="Acidic residues" evidence="3">
    <location>
        <begin position="1338"/>
        <end position="1355"/>
    </location>
</feature>
<feature type="region of interest" description="Disordered" evidence="3">
    <location>
        <begin position="1514"/>
        <end position="1533"/>
    </location>
</feature>
<dbReference type="InterPro" id="IPR014756">
    <property type="entry name" value="Ig_E-set"/>
</dbReference>
<feature type="region of interest" description="Disordered" evidence="3">
    <location>
        <begin position="555"/>
        <end position="584"/>
    </location>
</feature>
<keyword evidence="1 2" id="KW-0040">ANK repeat</keyword>
<feature type="repeat" description="ANK" evidence="2">
    <location>
        <begin position="1169"/>
        <end position="1201"/>
    </location>
</feature>
<gene>
    <name evidence="6" type="ORF">C6P46_006331</name>
</gene>
<dbReference type="SUPFAM" id="SSF48403">
    <property type="entry name" value="Ankyrin repeat"/>
    <property type="match status" value="1"/>
</dbReference>
<name>A0A9P6VW97_RHOMI</name>
<feature type="compositionally biased region" description="Polar residues" evidence="3">
    <location>
        <begin position="784"/>
        <end position="794"/>
    </location>
</feature>
<dbReference type="SUPFAM" id="SSF81296">
    <property type="entry name" value="E set domains"/>
    <property type="match status" value="1"/>
</dbReference>
<evidence type="ECO:0000313" key="7">
    <source>
        <dbReference type="Proteomes" id="UP000777482"/>
    </source>
</evidence>
<feature type="region of interest" description="Disordered" evidence="3">
    <location>
        <begin position="1466"/>
        <end position="1498"/>
    </location>
</feature>
<dbReference type="EMBL" id="PUHQ01000079">
    <property type="protein sequence ID" value="KAG0657604.1"/>
    <property type="molecule type" value="Genomic_DNA"/>
</dbReference>
<keyword evidence="4" id="KW-1133">Transmembrane helix</keyword>
<dbReference type="Pfam" id="PF01833">
    <property type="entry name" value="TIG"/>
    <property type="match status" value="1"/>
</dbReference>
<feature type="transmembrane region" description="Helical" evidence="4">
    <location>
        <begin position="1599"/>
        <end position="1621"/>
    </location>
</feature>
<feature type="domain" description="IPT/TIG" evidence="5">
    <location>
        <begin position="927"/>
        <end position="1013"/>
    </location>
</feature>
<dbReference type="Gene3D" id="2.60.40.10">
    <property type="entry name" value="Immunoglobulins"/>
    <property type="match status" value="1"/>
</dbReference>
<feature type="region of interest" description="Disordered" evidence="3">
    <location>
        <begin position="1570"/>
        <end position="1590"/>
    </location>
</feature>
<dbReference type="CDD" id="cd00102">
    <property type="entry name" value="IPT"/>
    <property type="match status" value="1"/>
</dbReference>
<dbReference type="Gene3D" id="1.25.40.20">
    <property type="entry name" value="Ankyrin repeat-containing domain"/>
    <property type="match status" value="1"/>
</dbReference>
<feature type="compositionally biased region" description="Polar residues" evidence="3">
    <location>
        <begin position="44"/>
        <end position="53"/>
    </location>
</feature>
<feature type="compositionally biased region" description="Low complexity" evidence="3">
    <location>
        <begin position="330"/>
        <end position="354"/>
    </location>
</feature>
<dbReference type="PROSITE" id="PS50088">
    <property type="entry name" value="ANK_REPEAT"/>
    <property type="match status" value="3"/>
</dbReference>
<dbReference type="GO" id="GO:0003690">
    <property type="term" value="F:double-stranded DNA binding"/>
    <property type="evidence" value="ECO:0007669"/>
    <property type="project" value="TreeGrafter"/>
</dbReference>
<dbReference type="PANTHER" id="PTHR23335:SF1">
    <property type="entry name" value="CALMODULIN-BINDING TRANSCRIPTION ACTIVATOR, ISOFORM F"/>
    <property type="match status" value="1"/>
</dbReference>
<dbReference type="InterPro" id="IPR002110">
    <property type="entry name" value="Ankyrin_rpt"/>
</dbReference>
<feature type="compositionally biased region" description="Basic and acidic residues" evidence="3">
    <location>
        <begin position="1"/>
        <end position="11"/>
    </location>
</feature>
<dbReference type="PANTHER" id="PTHR23335">
    <property type="entry name" value="CALMODULIN-BINDING TRANSCRIPTION ACTIVATOR CAMTA"/>
    <property type="match status" value="1"/>
</dbReference>
<feature type="compositionally biased region" description="Basic and acidic residues" evidence="3">
    <location>
        <begin position="21"/>
        <end position="30"/>
    </location>
</feature>
<dbReference type="OrthoDB" id="71307at2759"/>
<feature type="repeat" description="ANK" evidence="2">
    <location>
        <begin position="1202"/>
        <end position="1234"/>
    </location>
</feature>
<feature type="region of interest" description="Disordered" evidence="3">
    <location>
        <begin position="1053"/>
        <end position="1074"/>
    </location>
</feature>
<keyword evidence="4" id="KW-0472">Membrane</keyword>